<protein>
    <submittedName>
        <fullName evidence="3">Staygreen protein</fullName>
    </submittedName>
</protein>
<dbReference type="PANTHER" id="PTHR31750:SF4">
    <property type="entry name" value="LP06106P"/>
    <property type="match status" value="1"/>
</dbReference>
<dbReference type="InterPro" id="IPR024438">
    <property type="entry name" value="Staygreen"/>
</dbReference>
<dbReference type="OrthoDB" id="1684395at2"/>
<dbReference type="Pfam" id="PF12638">
    <property type="entry name" value="Staygreen"/>
    <property type="match status" value="1"/>
</dbReference>
<keyword evidence="4" id="KW-1185">Reference proteome</keyword>
<name>A0A1T5L4M8_9FIRM</name>
<gene>
    <name evidence="3" type="ORF">SAMN02194393_02424</name>
</gene>
<dbReference type="STRING" id="36842.SAMN02194393_02424"/>
<dbReference type="AlphaFoldDB" id="A0A1T5L4M8"/>
<feature type="domain" description="Staygreen protein" evidence="2">
    <location>
        <begin position="4"/>
        <end position="148"/>
    </location>
</feature>
<evidence type="ECO:0000259" key="2">
    <source>
        <dbReference type="Pfam" id="PF12638"/>
    </source>
</evidence>
<keyword evidence="1" id="KW-0809">Transit peptide</keyword>
<proteinExistence type="predicted"/>
<evidence type="ECO:0000256" key="1">
    <source>
        <dbReference type="ARBA" id="ARBA00022946"/>
    </source>
</evidence>
<dbReference type="RefSeq" id="WP_079491936.1">
    <property type="nucleotide sequence ID" value="NZ_FUZT01000005.1"/>
</dbReference>
<dbReference type="EMBL" id="FUZT01000005">
    <property type="protein sequence ID" value="SKC70358.1"/>
    <property type="molecule type" value="Genomic_DNA"/>
</dbReference>
<evidence type="ECO:0000313" key="3">
    <source>
        <dbReference type="EMBL" id="SKC70358.1"/>
    </source>
</evidence>
<dbReference type="PANTHER" id="PTHR31750">
    <property type="entry name" value="PROTEIN STAY-GREEN 1, CHLOROPLASTIC-RELATED"/>
    <property type="match status" value="1"/>
</dbReference>
<sequence length="149" mass="17398">MIRLNPEKLSVQFHQGVTKTSPILGRHYTMTHSDITAELFLTIGLQYAYDKISSIRDDVLAKWTILNNSCILSAYVLIDNGQFDLSKILKRNEIFIRELPLALETLRYGDRVLFQTYPFLDKCPIFIHFQSTYPYLNRTENWGTPSDYK</sequence>
<dbReference type="Proteomes" id="UP000190285">
    <property type="component" value="Unassembled WGS sequence"/>
</dbReference>
<evidence type="ECO:0000313" key="4">
    <source>
        <dbReference type="Proteomes" id="UP000190285"/>
    </source>
</evidence>
<organism evidence="3 4">
    <name type="scientific">Maledivibacter halophilus</name>
    <dbReference type="NCBI Taxonomy" id="36842"/>
    <lineage>
        <taxon>Bacteria</taxon>
        <taxon>Bacillati</taxon>
        <taxon>Bacillota</taxon>
        <taxon>Clostridia</taxon>
        <taxon>Peptostreptococcales</taxon>
        <taxon>Caminicellaceae</taxon>
        <taxon>Maledivibacter</taxon>
    </lineage>
</organism>
<accession>A0A1T5L4M8</accession>
<reference evidence="3 4" key="1">
    <citation type="submission" date="2017-02" db="EMBL/GenBank/DDBJ databases">
        <authorList>
            <person name="Peterson S.W."/>
        </authorList>
    </citation>
    <scope>NUCLEOTIDE SEQUENCE [LARGE SCALE GENOMIC DNA]</scope>
    <source>
        <strain evidence="3 4">M1</strain>
    </source>
</reference>